<dbReference type="Proteomes" id="UP000593568">
    <property type="component" value="Unassembled WGS sequence"/>
</dbReference>
<reference evidence="8 9" key="1">
    <citation type="journal article" date="2019" name="Genome Biol. Evol.">
        <title>Insights into the evolution of the New World diploid cottons (Gossypium, subgenus Houzingenia) based on genome sequencing.</title>
        <authorList>
            <person name="Grover C.E."/>
            <person name="Arick M.A. 2nd"/>
            <person name="Thrash A."/>
            <person name="Conover J.L."/>
            <person name="Sanders W.S."/>
            <person name="Peterson D.G."/>
            <person name="Frelichowski J.E."/>
            <person name="Scheffler J.A."/>
            <person name="Scheffler B.E."/>
            <person name="Wendel J.F."/>
        </authorList>
    </citation>
    <scope>NUCLEOTIDE SEQUENCE [LARGE SCALE GENOMIC DNA]</scope>
    <source>
        <strain evidence="8">8</strain>
        <tissue evidence="8">Leaf</tissue>
    </source>
</reference>
<dbReference type="EMBL" id="JABEZW010000003">
    <property type="protein sequence ID" value="MBA0762202.1"/>
    <property type="molecule type" value="Genomic_DNA"/>
</dbReference>
<feature type="region of interest" description="Disordered" evidence="6">
    <location>
        <begin position="210"/>
        <end position="270"/>
    </location>
</feature>
<evidence type="ECO:0000313" key="8">
    <source>
        <dbReference type="EMBL" id="MBA0762202.1"/>
    </source>
</evidence>
<keyword evidence="3 7" id="KW-0812">Transmembrane</keyword>
<evidence type="ECO:0000256" key="1">
    <source>
        <dbReference type="ARBA" id="ARBA00004141"/>
    </source>
</evidence>
<evidence type="ECO:0000313" key="9">
    <source>
        <dbReference type="Proteomes" id="UP000593568"/>
    </source>
</evidence>
<dbReference type="AlphaFoldDB" id="A0A7J9DN92"/>
<organism evidence="8 9">
    <name type="scientific">Gossypium trilobum</name>
    <dbReference type="NCBI Taxonomy" id="34281"/>
    <lineage>
        <taxon>Eukaryota</taxon>
        <taxon>Viridiplantae</taxon>
        <taxon>Streptophyta</taxon>
        <taxon>Embryophyta</taxon>
        <taxon>Tracheophyta</taxon>
        <taxon>Spermatophyta</taxon>
        <taxon>Magnoliopsida</taxon>
        <taxon>eudicotyledons</taxon>
        <taxon>Gunneridae</taxon>
        <taxon>Pentapetalae</taxon>
        <taxon>rosids</taxon>
        <taxon>malvids</taxon>
        <taxon>Malvales</taxon>
        <taxon>Malvaceae</taxon>
        <taxon>Malvoideae</taxon>
        <taxon>Gossypium</taxon>
    </lineage>
</organism>
<feature type="transmembrane region" description="Helical" evidence="7">
    <location>
        <begin position="53"/>
        <end position="72"/>
    </location>
</feature>
<evidence type="ECO:0000256" key="3">
    <source>
        <dbReference type="ARBA" id="ARBA00022692"/>
    </source>
</evidence>
<proteinExistence type="inferred from homology"/>
<dbReference type="PANTHER" id="PTHR12050">
    <property type="entry name" value="LEPTIN RECEPTOR-RELATED"/>
    <property type="match status" value="1"/>
</dbReference>
<evidence type="ECO:0000256" key="7">
    <source>
        <dbReference type="SAM" id="Phobius"/>
    </source>
</evidence>
<name>A0A7J9DN92_9ROSI</name>
<sequence>MVQRVGDSVSGDMTYKLTGEVSYLCQPRRPLSVNRTAALRGGWGQNPDTRTILPLRVIMYALLPMPLMFFAGSDGYSLLSESGNSWANATKFLAGASAIGSIAIPAILKHAGVISWGALAMELSSTWGRIWLRLSYLPELEARDIPGACSGVLLGFGSVPSSSDMRQNPATIILSAQIEDCDIPGTCFEVSLGFDSVSGCGSCSMGSVMVGPTPTRMSPPVREGGANGPRKREKDSQKRRDLKGSDSMEKRERERIMEEIEREMKRNGFE</sequence>
<keyword evidence="4 7" id="KW-1133">Transmembrane helix</keyword>
<comment type="similarity">
    <text evidence="2">Belongs to the OB-RGRP/VPS55 family.</text>
</comment>
<dbReference type="GO" id="GO:0032511">
    <property type="term" value="P:late endosome to vacuole transport via multivesicular body sorting pathway"/>
    <property type="evidence" value="ECO:0007669"/>
    <property type="project" value="TreeGrafter"/>
</dbReference>
<comment type="subcellular location">
    <subcellularLocation>
        <location evidence="1">Membrane</location>
        <topology evidence="1">Multi-pass membrane protein</topology>
    </subcellularLocation>
</comment>
<comment type="caution">
    <text evidence="8">The sequence shown here is derived from an EMBL/GenBank/DDBJ whole genome shotgun (WGS) entry which is preliminary data.</text>
</comment>
<feature type="non-terminal residue" evidence="8">
    <location>
        <position position="1"/>
    </location>
</feature>
<dbReference type="PANTHER" id="PTHR12050:SF1">
    <property type="entry name" value="VACUOLAR PROTEIN SORTING-ASSOCIATED PROTEIN 55 HOMOLOG"/>
    <property type="match status" value="1"/>
</dbReference>
<dbReference type="GO" id="GO:0005768">
    <property type="term" value="C:endosome"/>
    <property type="evidence" value="ECO:0007669"/>
    <property type="project" value="TreeGrafter"/>
</dbReference>
<dbReference type="Pfam" id="PF04133">
    <property type="entry name" value="Vps55"/>
    <property type="match status" value="1"/>
</dbReference>
<evidence type="ECO:0000256" key="2">
    <source>
        <dbReference type="ARBA" id="ARBA00005645"/>
    </source>
</evidence>
<evidence type="ECO:0000256" key="6">
    <source>
        <dbReference type="SAM" id="MobiDB-lite"/>
    </source>
</evidence>
<evidence type="ECO:0000256" key="4">
    <source>
        <dbReference type="ARBA" id="ARBA00022989"/>
    </source>
</evidence>
<keyword evidence="9" id="KW-1185">Reference proteome</keyword>
<gene>
    <name evidence="8" type="ORF">Gotri_024743</name>
</gene>
<protein>
    <submittedName>
        <fullName evidence="8">Uncharacterized protein</fullName>
    </submittedName>
</protein>
<accession>A0A7J9DN92</accession>
<feature type="transmembrane region" description="Helical" evidence="7">
    <location>
        <begin position="92"/>
        <end position="119"/>
    </location>
</feature>
<dbReference type="InterPro" id="IPR007262">
    <property type="entry name" value="Vps55/LEPROT"/>
</dbReference>
<dbReference type="GO" id="GO:0016020">
    <property type="term" value="C:membrane"/>
    <property type="evidence" value="ECO:0007669"/>
    <property type="project" value="UniProtKB-SubCell"/>
</dbReference>
<feature type="compositionally biased region" description="Basic and acidic residues" evidence="6">
    <location>
        <begin position="230"/>
        <end position="270"/>
    </location>
</feature>
<evidence type="ECO:0000256" key="5">
    <source>
        <dbReference type="ARBA" id="ARBA00023136"/>
    </source>
</evidence>
<keyword evidence="5 7" id="KW-0472">Membrane</keyword>